<proteinExistence type="predicted"/>
<dbReference type="Pfam" id="PF03819">
    <property type="entry name" value="MazG"/>
    <property type="match status" value="1"/>
</dbReference>
<protein>
    <submittedName>
        <fullName evidence="2">Nucleotide pyrophosphohydrolase</fullName>
    </submittedName>
</protein>
<dbReference type="PIRSF" id="PIRSF006639">
    <property type="entry name" value="UCP006639_pph"/>
    <property type="match status" value="1"/>
</dbReference>
<evidence type="ECO:0000259" key="1">
    <source>
        <dbReference type="Pfam" id="PF03819"/>
    </source>
</evidence>
<dbReference type="EMBL" id="OR420752">
    <property type="protein sequence ID" value="WMM95756.1"/>
    <property type="molecule type" value="Genomic_DNA"/>
</dbReference>
<dbReference type="CDD" id="cd11541">
    <property type="entry name" value="NTP-PPase_u4"/>
    <property type="match status" value="1"/>
</dbReference>
<dbReference type="Gene3D" id="1.10.287.1080">
    <property type="entry name" value="MazG-like"/>
    <property type="match status" value="1"/>
</dbReference>
<gene>
    <name evidence="2" type="ORF">CRP403_gp42</name>
</gene>
<name>A0AAX3ZXB3_9CAUD</name>
<keyword evidence="3" id="KW-1185">Reference proteome</keyword>
<reference evidence="2 3" key="1">
    <citation type="submission" date="2023-08" db="EMBL/GenBank/DDBJ databases">
        <authorList>
            <person name="Du S."/>
            <person name="Wu Z."/>
            <person name="Wu Y."/>
            <person name="Yang M."/>
            <person name="Shao J."/>
            <person name="Liu H."/>
            <person name="Zhao Y."/>
            <person name="Zhang Z."/>
        </authorList>
    </citation>
    <scope>NUCLEOTIDE SEQUENCE [LARGE SCALE GENOMIC DNA]</scope>
</reference>
<accession>A0AAX3ZXB3</accession>
<dbReference type="InterPro" id="IPR011379">
    <property type="entry name" value="MazG-related_GP37"/>
</dbReference>
<evidence type="ECO:0000313" key="2">
    <source>
        <dbReference type="EMBL" id="WMM95756.1"/>
    </source>
</evidence>
<sequence length="108" mass="11876">MDLSFYQLKAIQTAIYPDSERISYPAMGLAGEVGEVMNKIKKVYRDKGGKFDTETKKAIASELGDVLWYLAVLSQDLGQGLEDIAASNLKKLQSRQERGTLSGSGDTR</sequence>
<evidence type="ECO:0000313" key="3">
    <source>
        <dbReference type="Proteomes" id="UP001304225"/>
    </source>
</evidence>
<organism evidence="2 3">
    <name type="scientific">Roseobacter phage CRP-403</name>
    <dbReference type="NCBI Taxonomy" id="3072849"/>
    <lineage>
        <taxon>Viruses</taxon>
        <taxon>Duplodnaviria</taxon>
        <taxon>Heunggongvirae</taxon>
        <taxon>Uroviricota</taxon>
        <taxon>Caudoviricetes</taxon>
        <taxon>Autographivirales</taxon>
        <taxon>Autographivirales incertae sedis</taxon>
        <taxon>Shangxiadianvirus</taxon>
        <taxon>Shangxiadianvirus CRP403</taxon>
    </lineage>
</organism>
<dbReference type="InterPro" id="IPR004518">
    <property type="entry name" value="MazG-like_dom"/>
</dbReference>
<dbReference type="Proteomes" id="UP001304225">
    <property type="component" value="Segment"/>
</dbReference>
<feature type="domain" description="NTP pyrophosphohydrolase MazG-like" evidence="1">
    <location>
        <begin position="28"/>
        <end position="97"/>
    </location>
</feature>
<dbReference type="SUPFAM" id="SSF101386">
    <property type="entry name" value="all-alpha NTP pyrophosphatases"/>
    <property type="match status" value="1"/>
</dbReference>